<dbReference type="Proteomes" id="UP000030742">
    <property type="component" value="Unassembled WGS sequence"/>
</dbReference>
<dbReference type="EMBL" id="KB741077">
    <property type="protein sequence ID" value="ENN74120.1"/>
    <property type="molecule type" value="Genomic_DNA"/>
</dbReference>
<sequence>MKIYQPSLRQNVVTPVFESEDNRESGATYQKRKRHKPNMRGSSDAGST</sequence>
<organism evidence="2">
    <name type="scientific">Dendroctonus ponderosae</name>
    <name type="common">Mountain pine beetle</name>
    <dbReference type="NCBI Taxonomy" id="77166"/>
    <lineage>
        <taxon>Eukaryota</taxon>
        <taxon>Metazoa</taxon>
        <taxon>Ecdysozoa</taxon>
        <taxon>Arthropoda</taxon>
        <taxon>Hexapoda</taxon>
        <taxon>Insecta</taxon>
        <taxon>Pterygota</taxon>
        <taxon>Neoptera</taxon>
        <taxon>Endopterygota</taxon>
        <taxon>Coleoptera</taxon>
        <taxon>Polyphaga</taxon>
        <taxon>Cucujiformia</taxon>
        <taxon>Curculionidae</taxon>
        <taxon>Scolytinae</taxon>
        <taxon>Dendroctonus</taxon>
    </lineage>
</organism>
<dbReference type="HOGENOM" id="CLU_3160481_0_0_1"/>
<dbReference type="AlphaFoldDB" id="N6TXU6"/>
<accession>N6TXU6</accession>
<proteinExistence type="predicted"/>
<reference evidence="2 4" key="1">
    <citation type="journal article" date="2013" name="Genome Biol.">
        <title>Draft genome of the mountain pine beetle, Dendroctonus ponderosae Hopkins, a major forest pest.</title>
        <authorList>
            <person name="Keeling C.I."/>
            <person name="Yuen M.M."/>
            <person name="Liao N.Y."/>
            <person name="Docking T.R."/>
            <person name="Chan S.K."/>
            <person name="Taylor G.A."/>
            <person name="Palmquist D.L."/>
            <person name="Jackman S.D."/>
            <person name="Nguyen A."/>
            <person name="Li M."/>
            <person name="Henderson H."/>
            <person name="Janes J.K."/>
            <person name="Zhao Y."/>
            <person name="Pandoh P."/>
            <person name="Moore R."/>
            <person name="Sperling F.A."/>
            <person name="Huber D.P."/>
            <person name="Birol I."/>
            <person name="Jones S.J."/>
            <person name="Bohlmann J."/>
        </authorList>
    </citation>
    <scope>NUCLEOTIDE SEQUENCE</scope>
</reference>
<feature type="region of interest" description="Disordered" evidence="1">
    <location>
        <begin position="14"/>
        <end position="48"/>
    </location>
</feature>
<gene>
    <name evidence="3" type="ORF">D910_11532</name>
    <name evidence="2" type="ORF">YQE_09093</name>
</gene>
<evidence type="ECO:0000313" key="4">
    <source>
        <dbReference type="Proteomes" id="UP000030742"/>
    </source>
</evidence>
<name>N6TXU6_DENPD</name>
<evidence type="ECO:0000313" key="2">
    <source>
        <dbReference type="EMBL" id="ENN74120.1"/>
    </source>
</evidence>
<feature type="non-terminal residue" evidence="2">
    <location>
        <position position="1"/>
    </location>
</feature>
<protein>
    <submittedName>
        <fullName evidence="2">Uncharacterized protein</fullName>
    </submittedName>
</protein>
<dbReference type="EMBL" id="KB632384">
    <property type="protein sequence ID" value="ERL94251.1"/>
    <property type="molecule type" value="Genomic_DNA"/>
</dbReference>
<evidence type="ECO:0000256" key="1">
    <source>
        <dbReference type="SAM" id="MobiDB-lite"/>
    </source>
</evidence>
<evidence type="ECO:0000313" key="3">
    <source>
        <dbReference type="EMBL" id="ERL94251.1"/>
    </source>
</evidence>